<comment type="cofactor">
    <cofactor evidence="1">
        <name>[4Fe-4S] cluster</name>
        <dbReference type="ChEBI" id="CHEBI:49883"/>
    </cofactor>
</comment>
<dbReference type="RefSeq" id="WP_012861528.1">
    <property type="nucleotide sequence ID" value="NC_013517.1"/>
</dbReference>
<evidence type="ECO:0000256" key="1">
    <source>
        <dbReference type="ARBA" id="ARBA00001966"/>
    </source>
</evidence>
<dbReference type="SMART" id="SM00729">
    <property type="entry name" value="Elp3"/>
    <property type="match status" value="1"/>
</dbReference>
<dbReference type="GO" id="GO:0051539">
    <property type="term" value="F:4 iron, 4 sulfur cluster binding"/>
    <property type="evidence" value="ECO:0007669"/>
    <property type="project" value="UniProtKB-KW"/>
</dbReference>
<dbReference type="NCBIfam" id="TIGR01212">
    <property type="entry name" value="TIGR01212 family radical SAM protein"/>
    <property type="match status" value="1"/>
</dbReference>
<dbReference type="SFLD" id="SFLDS00029">
    <property type="entry name" value="Radical_SAM"/>
    <property type="match status" value="1"/>
</dbReference>
<evidence type="ECO:0000256" key="6">
    <source>
        <dbReference type="ARBA" id="ARBA00023014"/>
    </source>
</evidence>
<dbReference type="Gene3D" id="3.80.30.20">
    <property type="entry name" value="tm_1862 like domain"/>
    <property type="match status" value="1"/>
</dbReference>
<dbReference type="AlphaFoldDB" id="D1AK18"/>
<reference evidence="9" key="1">
    <citation type="submission" date="2009-09" db="EMBL/GenBank/DDBJ databases">
        <title>The complete chromosome of Sebaldella termitidis ATCC 33386.</title>
        <authorList>
            <consortium name="US DOE Joint Genome Institute (JGI-PGF)"/>
            <person name="Lucas S."/>
            <person name="Copeland A."/>
            <person name="Lapidus A."/>
            <person name="Glavina del Rio T."/>
            <person name="Dalin E."/>
            <person name="Tice H."/>
            <person name="Bruce D."/>
            <person name="Goodwin L."/>
            <person name="Pitluck S."/>
            <person name="Kyrpides N."/>
            <person name="Mavromatis K."/>
            <person name="Ivanova N."/>
            <person name="Mikhailova N."/>
            <person name="Sims D."/>
            <person name="Meincke L."/>
            <person name="Brettin T."/>
            <person name="Detter J.C."/>
            <person name="Han C."/>
            <person name="Larimer F."/>
            <person name="Land M."/>
            <person name="Hauser L."/>
            <person name="Markowitz V."/>
            <person name="Cheng J.F."/>
            <person name="Hugenholtz P."/>
            <person name="Woyke T."/>
            <person name="Wu D."/>
            <person name="Eisen J.A."/>
        </authorList>
    </citation>
    <scope>NUCLEOTIDE SEQUENCE [LARGE SCALE GENOMIC DNA]</scope>
    <source>
        <strain evidence="9">ATCC 33386 / NCTC 11300</strain>
    </source>
</reference>
<dbReference type="HOGENOM" id="CLU_060920_0_0_0"/>
<dbReference type="PANTHER" id="PTHR11135">
    <property type="entry name" value="HISTONE ACETYLTRANSFERASE-RELATED"/>
    <property type="match status" value="1"/>
</dbReference>
<dbReference type="Proteomes" id="UP000000845">
    <property type="component" value="Chromosome"/>
</dbReference>
<evidence type="ECO:0000313" key="8">
    <source>
        <dbReference type="EMBL" id="ACZ08934.1"/>
    </source>
</evidence>
<evidence type="ECO:0000313" key="9">
    <source>
        <dbReference type="Proteomes" id="UP000000845"/>
    </source>
</evidence>
<dbReference type="eggNOG" id="COG1242">
    <property type="taxonomic scope" value="Bacteria"/>
</dbReference>
<proteinExistence type="predicted"/>
<dbReference type="PROSITE" id="PS51918">
    <property type="entry name" value="RADICAL_SAM"/>
    <property type="match status" value="1"/>
</dbReference>
<dbReference type="InterPro" id="IPR058240">
    <property type="entry name" value="rSAM_sf"/>
</dbReference>
<evidence type="ECO:0000256" key="5">
    <source>
        <dbReference type="ARBA" id="ARBA00023004"/>
    </source>
</evidence>
<keyword evidence="9" id="KW-1185">Reference proteome</keyword>
<evidence type="ECO:0000256" key="2">
    <source>
        <dbReference type="ARBA" id="ARBA00022485"/>
    </source>
</evidence>
<dbReference type="InterPro" id="IPR006638">
    <property type="entry name" value="Elp3/MiaA/NifB-like_rSAM"/>
</dbReference>
<keyword evidence="5" id="KW-0408">Iron</keyword>
<dbReference type="SUPFAM" id="SSF102114">
    <property type="entry name" value="Radical SAM enzymes"/>
    <property type="match status" value="1"/>
</dbReference>
<sequence>MNRFKYTSTNKRYHTWDYYLKSVFGEKVAKVSLDGGFTCPNIDGTISRGGCIFCSKRGSGDFALEITSENLKKQFEAAKNSIRKKWPGINKYIAYFQAYSNTYADIKILREKYETVLSLKNVVGLSIATRADILDKEILEYLGELNKKTFLWVELGLQSSNDKTAQLINRGHDFRTFMKAAEQLRERNIRVCVHIINGLPGETYDDMIKTVKDISVLDINAVKIHMLYILKDTPLFKLYEKEKFSVMKREDYIQTVADQIELLPEEVIVERVTGDGKADDLKAPLWSLNKISILNDIDKELVRRNTWQGIKRNIEV</sequence>
<dbReference type="InterPro" id="IPR005911">
    <property type="entry name" value="YhcC-like"/>
</dbReference>
<dbReference type="CDD" id="cd01335">
    <property type="entry name" value="Radical_SAM"/>
    <property type="match status" value="1"/>
</dbReference>
<evidence type="ECO:0000256" key="3">
    <source>
        <dbReference type="ARBA" id="ARBA00022691"/>
    </source>
</evidence>
<accession>D1AK18</accession>
<gene>
    <name evidence="8" type="ordered locus">Sterm_2080</name>
</gene>
<evidence type="ECO:0000259" key="7">
    <source>
        <dbReference type="PROSITE" id="PS51918"/>
    </source>
</evidence>
<dbReference type="InterPro" id="IPR032432">
    <property type="entry name" value="Radical_SAM_C"/>
</dbReference>
<dbReference type="Pfam" id="PF04055">
    <property type="entry name" value="Radical_SAM"/>
    <property type="match status" value="1"/>
</dbReference>
<keyword evidence="4" id="KW-0479">Metal-binding</keyword>
<name>D1AK18_SEBTE</name>
<dbReference type="InterPro" id="IPR007197">
    <property type="entry name" value="rSAM"/>
</dbReference>
<evidence type="ECO:0000256" key="4">
    <source>
        <dbReference type="ARBA" id="ARBA00022723"/>
    </source>
</evidence>
<keyword evidence="6" id="KW-0411">Iron-sulfur</keyword>
<feature type="domain" description="Radical SAM core" evidence="7">
    <location>
        <begin position="23"/>
        <end position="265"/>
    </location>
</feature>
<dbReference type="GO" id="GO:0003824">
    <property type="term" value="F:catalytic activity"/>
    <property type="evidence" value="ECO:0007669"/>
    <property type="project" value="InterPro"/>
</dbReference>
<dbReference type="SFLD" id="SFLDG01086">
    <property type="entry name" value="elongater_protein-like"/>
    <property type="match status" value="1"/>
</dbReference>
<dbReference type="EMBL" id="CP001739">
    <property type="protein sequence ID" value="ACZ08934.1"/>
    <property type="molecule type" value="Genomic_DNA"/>
</dbReference>
<keyword evidence="3" id="KW-0949">S-adenosyl-L-methionine</keyword>
<keyword evidence="2" id="KW-0004">4Fe-4S</keyword>
<dbReference type="GO" id="GO:0046872">
    <property type="term" value="F:metal ion binding"/>
    <property type="evidence" value="ECO:0007669"/>
    <property type="project" value="UniProtKB-KW"/>
</dbReference>
<dbReference type="SFLD" id="SFLDG01091">
    <property type="entry name" value="uncharacterized_CHP01210-like"/>
    <property type="match status" value="1"/>
</dbReference>
<dbReference type="InterPro" id="IPR023404">
    <property type="entry name" value="rSAM_horseshoe"/>
</dbReference>
<dbReference type="PANTHER" id="PTHR11135:SF1">
    <property type="entry name" value="PROTEIN YHCC"/>
    <property type="match status" value="1"/>
</dbReference>
<dbReference type="KEGG" id="str:Sterm_2080"/>
<dbReference type="InterPro" id="IPR039661">
    <property type="entry name" value="ELP3"/>
</dbReference>
<organism evidence="8 9">
    <name type="scientific">Sebaldella termitidis (strain ATCC 33386 / NCTC 11300)</name>
    <dbReference type="NCBI Taxonomy" id="526218"/>
    <lineage>
        <taxon>Bacteria</taxon>
        <taxon>Fusobacteriati</taxon>
        <taxon>Fusobacteriota</taxon>
        <taxon>Fusobacteriia</taxon>
        <taxon>Fusobacteriales</taxon>
        <taxon>Leptotrichiaceae</taxon>
        <taxon>Sebaldella</taxon>
    </lineage>
</organism>
<reference evidence="8 9" key="2">
    <citation type="journal article" date="2010" name="Stand. Genomic Sci.">
        <title>Complete genome sequence of Sebaldella termitidis type strain (NCTC 11300).</title>
        <authorList>
            <person name="Harmon-Smith M."/>
            <person name="Celia L."/>
            <person name="Chertkov O."/>
            <person name="Lapidus A."/>
            <person name="Copeland A."/>
            <person name="Glavina Del Rio T."/>
            <person name="Nolan M."/>
            <person name="Lucas S."/>
            <person name="Tice H."/>
            <person name="Cheng J.F."/>
            <person name="Han C."/>
            <person name="Detter J.C."/>
            <person name="Bruce D."/>
            <person name="Goodwin L."/>
            <person name="Pitluck S."/>
            <person name="Pati A."/>
            <person name="Liolios K."/>
            <person name="Ivanova N."/>
            <person name="Mavromatis K."/>
            <person name="Mikhailova N."/>
            <person name="Chen A."/>
            <person name="Palaniappan K."/>
            <person name="Land M."/>
            <person name="Hauser L."/>
            <person name="Chang Y.J."/>
            <person name="Jeffries C.D."/>
            <person name="Brettin T."/>
            <person name="Goker M."/>
            <person name="Beck B."/>
            <person name="Bristow J."/>
            <person name="Eisen J.A."/>
            <person name="Markowitz V."/>
            <person name="Hugenholtz P."/>
            <person name="Kyrpides N.C."/>
            <person name="Klenk H.P."/>
            <person name="Chen F."/>
        </authorList>
    </citation>
    <scope>NUCLEOTIDE SEQUENCE [LARGE SCALE GENOMIC DNA]</scope>
    <source>
        <strain evidence="9">ATCC 33386 / NCTC 11300</strain>
    </source>
</reference>
<protein>
    <recommendedName>
        <fullName evidence="7">Radical SAM core domain-containing protein</fullName>
    </recommendedName>
</protein>
<dbReference type="Pfam" id="PF16199">
    <property type="entry name" value="Radical_SAM_C"/>
    <property type="match status" value="1"/>
</dbReference>
<dbReference type="STRING" id="526218.Sterm_2080"/>